<dbReference type="InterPro" id="IPR005537">
    <property type="entry name" value="RAMP_III_fam"/>
</dbReference>
<evidence type="ECO:0000256" key="2">
    <source>
        <dbReference type="ARBA" id="ARBA00093789"/>
    </source>
</evidence>
<dbReference type="EMBL" id="CP051627">
    <property type="protein sequence ID" value="UPT20643.1"/>
    <property type="molecule type" value="Genomic_DNA"/>
</dbReference>
<keyword evidence="1" id="KW-0051">Antiviral defense</keyword>
<comment type="subunit">
    <text evidence="2">Part of the Csm effector complex that includes Cas10, Csm2, Csm3, Csm4 and Csm5.</text>
</comment>
<evidence type="ECO:0000313" key="5">
    <source>
        <dbReference type="EMBL" id="UPT20643.1"/>
    </source>
</evidence>
<feature type="region of interest" description="Disordered" evidence="3">
    <location>
        <begin position="401"/>
        <end position="423"/>
    </location>
</feature>
<feature type="domain" description="CRISPR type III-associated protein" evidence="4">
    <location>
        <begin position="8"/>
        <end position="171"/>
    </location>
</feature>
<evidence type="ECO:0000256" key="3">
    <source>
        <dbReference type="SAM" id="MobiDB-lite"/>
    </source>
</evidence>
<organism evidence="5 6">
    <name type="scientific">Thermobifida alba</name>
    <name type="common">Thermomonospora alba</name>
    <dbReference type="NCBI Taxonomy" id="53522"/>
    <lineage>
        <taxon>Bacteria</taxon>
        <taxon>Bacillati</taxon>
        <taxon>Actinomycetota</taxon>
        <taxon>Actinomycetes</taxon>
        <taxon>Streptosporangiales</taxon>
        <taxon>Nocardiopsidaceae</taxon>
        <taxon>Thermobifida</taxon>
    </lineage>
</organism>
<gene>
    <name evidence="5" type="primary">cmr1</name>
    <name evidence="5" type="ORF">FOF52_06400</name>
</gene>
<dbReference type="RefSeq" id="WP_248592919.1">
    <property type="nucleotide sequence ID" value="NZ_BAABEB010000012.1"/>
</dbReference>
<name>A0ABY4L2U9_THEAE</name>
<keyword evidence="6" id="KW-1185">Reference proteome</keyword>
<dbReference type="InterPro" id="IPR007522">
    <property type="entry name" value="CRISPR-assoc_prot_TM1795"/>
</dbReference>
<dbReference type="Pfam" id="PF03787">
    <property type="entry name" value="RAMPs"/>
    <property type="match status" value="1"/>
</dbReference>
<dbReference type="Proteomes" id="UP000832041">
    <property type="component" value="Chromosome"/>
</dbReference>
<proteinExistence type="predicted"/>
<sequence>MSWITLRLRVTTPLFNGNDHEPLRVSSLRGVMRYWFRALAGSKVGPDVRTLRRLEDMVFGSTEKPCPVRLRLAGLPRVQSVPNILKAQPVPDIPDAESAIGYLLGQGLGTITGGDYYILRPYVRPDNHNRYFKLKIALSKDEPVDALTLASLWMVCAYGGVGARTRRGFGGLRIIGVSPNGHDLPAPWEDPGRLATPGLDHYRELDQLQRLQPIGPLADCLRHIDTLLTRLDDTGTARPWQVDETPTYPVFSGTRTCAGLSAYSAPSWEQLLAHVGWQYRLSRATSDNSASSTNYWPKIKTPEREAVIRGNSDHFPLGALGLPVVYSKDRVTVGERRASPLWLRPVGEDGEWKLFSFAFHSAFLPETTEVQLRRTNGGNIRSVAVTDDDIVTRTSDWVQRMRSTPAPYHLPQQKGQMRPQRRK</sequence>
<evidence type="ECO:0000313" key="6">
    <source>
        <dbReference type="Proteomes" id="UP000832041"/>
    </source>
</evidence>
<protein>
    <submittedName>
        <fullName evidence="5">Type III-B CRISPR module RAMP protein Cmr1</fullName>
    </submittedName>
</protein>
<dbReference type="NCBIfam" id="TIGR01894">
    <property type="entry name" value="cas_TM1795_cmr1"/>
    <property type="match status" value="1"/>
</dbReference>
<evidence type="ECO:0000256" key="1">
    <source>
        <dbReference type="ARBA" id="ARBA00023118"/>
    </source>
</evidence>
<reference evidence="5 6" key="1">
    <citation type="submission" date="2020-04" db="EMBL/GenBank/DDBJ databases">
        <title>Thermobifida alba genome sequencing and assembly.</title>
        <authorList>
            <person name="Luzics S."/>
            <person name="Horvath B."/>
            <person name="Nagy I."/>
            <person name="Toth A."/>
            <person name="Nagy I."/>
            <person name="Kukolya J."/>
        </authorList>
    </citation>
    <scope>NUCLEOTIDE SEQUENCE [LARGE SCALE GENOMIC DNA]</scope>
    <source>
        <strain evidence="5 6">DSM 43795</strain>
    </source>
</reference>
<accession>A0ABY4L2U9</accession>
<evidence type="ECO:0000259" key="4">
    <source>
        <dbReference type="Pfam" id="PF03787"/>
    </source>
</evidence>